<evidence type="ECO:0000313" key="9">
    <source>
        <dbReference type="Proteomes" id="UP000199514"/>
    </source>
</evidence>
<dbReference type="RefSeq" id="WP_091506683.1">
    <property type="nucleotide sequence ID" value="NZ_FOLE01000001.1"/>
</dbReference>
<dbReference type="InterPro" id="IPR053149">
    <property type="entry name" value="TPK"/>
</dbReference>
<sequence>MNITATFDALILADGLFPQRKQIQDLLHTAPVLVACDGATRHLLDIGKMPDWVVGDLDSLSDTLKTRLHDRLFHNPDQETNDLTKAVQFCVARGWRKLLIAGATGLREDHTLGNISLLLEYLPLVQSVQMISDFGVFTPIAQTSVFGSYVGQQISLFALSSQTRLSSQNLKYAIQNQGFRSWWQATLNEATADTFSIELHTPDAGLIVYQVW</sequence>
<dbReference type="InterPro" id="IPR006282">
    <property type="entry name" value="Thi_PPkinase"/>
</dbReference>
<keyword evidence="1" id="KW-0808">Transferase</keyword>
<dbReference type="SUPFAM" id="SSF63999">
    <property type="entry name" value="Thiamin pyrophosphokinase, catalytic domain"/>
    <property type="match status" value="1"/>
</dbReference>
<dbReference type="InterPro" id="IPR007371">
    <property type="entry name" value="TPK_catalytic"/>
</dbReference>
<evidence type="ECO:0000256" key="2">
    <source>
        <dbReference type="ARBA" id="ARBA00022741"/>
    </source>
</evidence>
<evidence type="ECO:0000256" key="5">
    <source>
        <dbReference type="NCBIfam" id="TIGR01378"/>
    </source>
</evidence>
<keyword evidence="9" id="KW-1185">Reference proteome</keyword>
<dbReference type="GO" id="GO:0004788">
    <property type="term" value="F:thiamine diphosphokinase activity"/>
    <property type="evidence" value="ECO:0007669"/>
    <property type="project" value="UniProtKB-UniRule"/>
</dbReference>
<keyword evidence="3 8" id="KW-0418">Kinase</keyword>
<dbReference type="InterPro" id="IPR036759">
    <property type="entry name" value="TPK_catalytic_sf"/>
</dbReference>
<feature type="domain" description="Thiamin pyrophosphokinase-like substrate-binding" evidence="7">
    <location>
        <begin position="135"/>
        <end position="198"/>
    </location>
</feature>
<feature type="domain" description="Thiamin pyrophosphokinase catalytic" evidence="6">
    <location>
        <begin position="24"/>
        <end position="121"/>
    </location>
</feature>
<evidence type="ECO:0000313" key="8">
    <source>
        <dbReference type="EMBL" id="SFB78776.1"/>
    </source>
</evidence>
<dbReference type="AlphaFoldDB" id="A0A1I1DWI6"/>
<dbReference type="CDD" id="cd07995">
    <property type="entry name" value="TPK"/>
    <property type="match status" value="1"/>
</dbReference>
<dbReference type="GO" id="GO:0005524">
    <property type="term" value="F:ATP binding"/>
    <property type="evidence" value="ECO:0007669"/>
    <property type="project" value="UniProtKB-KW"/>
</dbReference>
<evidence type="ECO:0000256" key="4">
    <source>
        <dbReference type="ARBA" id="ARBA00022840"/>
    </source>
</evidence>
<gene>
    <name evidence="8" type="ORF">SAMN05421780_101482</name>
</gene>
<evidence type="ECO:0000256" key="3">
    <source>
        <dbReference type="ARBA" id="ARBA00022777"/>
    </source>
</evidence>
<evidence type="ECO:0000256" key="1">
    <source>
        <dbReference type="ARBA" id="ARBA00022679"/>
    </source>
</evidence>
<keyword evidence="2" id="KW-0547">Nucleotide-binding</keyword>
<reference evidence="8 9" key="1">
    <citation type="submission" date="2016-10" db="EMBL/GenBank/DDBJ databases">
        <authorList>
            <person name="de Groot N.N."/>
        </authorList>
    </citation>
    <scope>NUCLEOTIDE SEQUENCE [LARGE SCALE GENOMIC DNA]</scope>
    <source>
        <strain evidence="8 9">DSM 6793</strain>
    </source>
</reference>
<dbReference type="InterPro" id="IPR049442">
    <property type="entry name" value="Thi_PPkinase-like_C"/>
</dbReference>
<dbReference type="STRING" id="927664.SAMN05421780_101482"/>
<protein>
    <recommendedName>
        <fullName evidence="5">Thiamine diphosphokinase</fullName>
        <ecNumber evidence="5">2.7.6.2</ecNumber>
    </recommendedName>
</protein>
<dbReference type="Gene3D" id="3.40.50.10240">
    <property type="entry name" value="Thiamin pyrophosphokinase, catalytic domain"/>
    <property type="match status" value="1"/>
</dbReference>
<evidence type="ECO:0000259" key="7">
    <source>
        <dbReference type="Pfam" id="PF21275"/>
    </source>
</evidence>
<dbReference type="PANTHER" id="PTHR41299">
    <property type="entry name" value="THIAMINE PYROPHOSPHOKINASE"/>
    <property type="match status" value="1"/>
</dbReference>
<proteinExistence type="predicted"/>
<dbReference type="GO" id="GO:0016301">
    <property type="term" value="F:kinase activity"/>
    <property type="evidence" value="ECO:0007669"/>
    <property type="project" value="UniProtKB-KW"/>
</dbReference>
<dbReference type="Pfam" id="PF21275">
    <property type="entry name" value="Thi_PPkinase_C"/>
    <property type="match status" value="1"/>
</dbReference>
<dbReference type="GO" id="GO:0006772">
    <property type="term" value="P:thiamine metabolic process"/>
    <property type="evidence" value="ECO:0007669"/>
    <property type="project" value="UniProtKB-UniRule"/>
</dbReference>
<accession>A0A1I1DWI6</accession>
<keyword evidence="4" id="KW-0067">ATP-binding</keyword>
<dbReference type="EC" id="2.7.6.2" evidence="5"/>
<dbReference type="NCBIfam" id="TIGR01378">
    <property type="entry name" value="thi_PPkinase"/>
    <property type="match status" value="1"/>
</dbReference>
<dbReference type="PANTHER" id="PTHR41299:SF1">
    <property type="entry name" value="THIAMINE PYROPHOSPHOKINASE"/>
    <property type="match status" value="1"/>
</dbReference>
<evidence type="ECO:0000259" key="6">
    <source>
        <dbReference type="Pfam" id="PF04263"/>
    </source>
</evidence>
<dbReference type="OrthoDB" id="1132102at2"/>
<organism evidence="8 9">
    <name type="scientific">Flexibacter flexilis DSM 6793</name>
    <dbReference type="NCBI Taxonomy" id="927664"/>
    <lineage>
        <taxon>Bacteria</taxon>
        <taxon>Pseudomonadati</taxon>
        <taxon>Bacteroidota</taxon>
        <taxon>Cytophagia</taxon>
        <taxon>Cytophagales</taxon>
        <taxon>Flexibacteraceae</taxon>
        <taxon>Flexibacter</taxon>
    </lineage>
</organism>
<name>A0A1I1DWI6_9BACT</name>
<dbReference type="Proteomes" id="UP000199514">
    <property type="component" value="Unassembled WGS sequence"/>
</dbReference>
<dbReference type="EMBL" id="FOLE01000001">
    <property type="protein sequence ID" value="SFB78776.1"/>
    <property type="molecule type" value="Genomic_DNA"/>
</dbReference>
<dbReference type="GO" id="GO:0009229">
    <property type="term" value="P:thiamine diphosphate biosynthetic process"/>
    <property type="evidence" value="ECO:0007669"/>
    <property type="project" value="InterPro"/>
</dbReference>
<dbReference type="Pfam" id="PF04263">
    <property type="entry name" value="TPK_catalytic"/>
    <property type="match status" value="1"/>
</dbReference>